<dbReference type="OrthoDB" id="3547571at2759"/>
<feature type="signal peptide" evidence="3">
    <location>
        <begin position="1"/>
        <end position="17"/>
    </location>
</feature>
<evidence type="ECO:0000256" key="2">
    <source>
        <dbReference type="SAM" id="Phobius"/>
    </source>
</evidence>
<proteinExistence type="predicted"/>
<keyword evidence="3" id="KW-0732">Signal</keyword>
<keyword evidence="2" id="KW-0472">Membrane</keyword>
<dbReference type="GeneID" id="36573628"/>
<feature type="region of interest" description="Disordered" evidence="1">
    <location>
        <begin position="226"/>
        <end position="247"/>
    </location>
</feature>
<feature type="chain" id="PRO_5015668464" description="Mid2 domain-containing protein" evidence="3">
    <location>
        <begin position="18"/>
        <end position="331"/>
    </location>
</feature>
<keyword evidence="2" id="KW-0812">Transmembrane</keyword>
<dbReference type="Proteomes" id="UP000241818">
    <property type="component" value="Unassembled WGS sequence"/>
</dbReference>
<dbReference type="AlphaFoldDB" id="A0A2T3AQ12"/>
<evidence type="ECO:0008006" key="6">
    <source>
        <dbReference type="Google" id="ProtNLM"/>
    </source>
</evidence>
<accession>A0A2T3AQ12</accession>
<dbReference type="EMBL" id="KZ679019">
    <property type="protein sequence ID" value="PSS07097.1"/>
    <property type="molecule type" value="Genomic_DNA"/>
</dbReference>
<feature type="region of interest" description="Disordered" evidence="1">
    <location>
        <begin position="176"/>
        <end position="213"/>
    </location>
</feature>
<feature type="transmembrane region" description="Helical" evidence="2">
    <location>
        <begin position="249"/>
        <end position="273"/>
    </location>
</feature>
<evidence type="ECO:0000256" key="1">
    <source>
        <dbReference type="SAM" id="MobiDB-lite"/>
    </source>
</evidence>
<evidence type="ECO:0000313" key="4">
    <source>
        <dbReference type="EMBL" id="PSS07097.1"/>
    </source>
</evidence>
<gene>
    <name evidence="4" type="ORF">M430DRAFT_271924</name>
</gene>
<organism evidence="4 5">
    <name type="scientific">Amorphotheca resinae ATCC 22711</name>
    <dbReference type="NCBI Taxonomy" id="857342"/>
    <lineage>
        <taxon>Eukaryota</taxon>
        <taxon>Fungi</taxon>
        <taxon>Dikarya</taxon>
        <taxon>Ascomycota</taxon>
        <taxon>Pezizomycotina</taxon>
        <taxon>Leotiomycetes</taxon>
        <taxon>Helotiales</taxon>
        <taxon>Amorphothecaceae</taxon>
        <taxon>Amorphotheca</taxon>
    </lineage>
</organism>
<dbReference type="InParanoid" id="A0A2T3AQ12"/>
<reference evidence="4 5" key="1">
    <citation type="journal article" date="2018" name="New Phytol.">
        <title>Comparative genomics and transcriptomics depict ericoid mycorrhizal fungi as versatile saprotrophs and plant mutualists.</title>
        <authorList>
            <person name="Martino E."/>
            <person name="Morin E."/>
            <person name="Grelet G.A."/>
            <person name="Kuo A."/>
            <person name="Kohler A."/>
            <person name="Daghino S."/>
            <person name="Barry K.W."/>
            <person name="Cichocki N."/>
            <person name="Clum A."/>
            <person name="Dockter R.B."/>
            <person name="Hainaut M."/>
            <person name="Kuo R.C."/>
            <person name="LaButti K."/>
            <person name="Lindahl B.D."/>
            <person name="Lindquist E.A."/>
            <person name="Lipzen A."/>
            <person name="Khouja H.R."/>
            <person name="Magnuson J."/>
            <person name="Murat C."/>
            <person name="Ohm R.A."/>
            <person name="Singer S.W."/>
            <person name="Spatafora J.W."/>
            <person name="Wang M."/>
            <person name="Veneault-Fourrey C."/>
            <person name="Henrissat B."/>
            <person name="Grigoriev I.V."/>
            <person name="Martin F.M."/>
            <person name="Perotto S."/>
        </authorList>
    </citation>
    <scope>NUCLEOTIDE SEQUENCE [LARGE SCALE GENOMIC DNA]</scope>
    <source>
        <strain evidence="4 5">ATCC 22711</strain>
    </source>
</reference>
<evidence type="ECO:0000256" key="3">
    <source>
        <dbReference type="SAM" id="SignalP"/>
    </source>
</evidence>
<protein>
    <recommendedName>
        <fullName evidence="6">Mid2 domain-containing protein</fullName>
    </recommendedName>
</protein>
<evidence type="ECO:0000313" key="5">
    <source>
        <dbReference type="Proteomes" id="UP000241818"/>
    </source>
</evidence>
<name>A0A2T3AQ12_AMORE</name>
<dbReference type="RefSeq" id="XP_024716753.1">
    <property type="nucleotide sequence ID" value="XM_024865547.1"/>
</dbReference>
<sequence>MKYCLIFLLIYGVVVFASPRGIAKALPREALVAPSPTRFSSNSGAGFFEELKKRQTAAPISTCGYDNGDLTKPRTANSGFNCRVDTKNGLWGFCPTTVISASDCGLAENCVDANACSGGCGIIGAVGITTFTCNSPGADFCSTALLVDGPDQTYSYIACAPSSGTQLLFAEPTITSSAAPSSTHTPNSSTPSSTSTSSSSSSPISSSSSSTRCSPLLSHLSSALSYESNGSSSQSAPPSTPNPQSKDNVGAIVGGAIGGLAVMAFLVLGILFLRRYQRDHISSGVTTQQNRDDPKILADLETKRRESDYWKYREFSPIELSTRQGPVELGG</sequence>
<keyword evidence="2" id="KW-1133">Transmembrane helix</keyword>
<keyword evidence="5" id="KW-1185">Reference proteome</keyword>